<gene>
    <name evidence="9" type="ORF">H8S40_10105</name>
</gene>
<dbReference type="Proteomes" id="UP000631576">
    <property type="component" value="Unassembled WGS sequence"/>
</dbReference>
<evidence type="ECO:0000256" key="8">
    <source>
        <dbReference type="SAM" id="Phobius"/>
    </source>
</evidence>
<dbReference type="SUPFAM" id="SSF144083">
    <property type="entry name" value="Magnesium transport protein CorA, transmembrane region"/>
    <property type="match status" value="1"/>
</dbReference>
<evidence type="ECO:0000256" key="6">
    <source>
        <dbReference type="ARBA" id="ARBA00022989"/>
    </source>
</evidence>
<evidence type="ECO:0000313" key="9">
    <source>
        <dbReference type="EMBL" id="MBC5683915.1"/>
    </source>
</evidence>
<evidence type="ECO:0000256" key="3">
    <source>
        <dbReference type="ARBA" id="ARBA00022448"/>
    </source>
</evidence>
<proteinExistence type="inferred from homology"/>
<comment type="subcellular location">
    <subcellularLocation>
        <location evidence="1">Cell membrane</location>
        <topology evidence="1">Multi-pass membrane protein</topology>
    </subcellularLocation>
</comment>
<dbReference type="InterPro" id="IPR002523">
    <property type="entry name" value="MgTranspt_CorA/ZnTranspt_ZntB"/>
</dbReference>
<dbReference type="EMBL" id="JACOPE010000001">
    <property type="protein sequence ID" value="MBC5683915.1"/>
    <property type="molecule type" value="Genomic_DNA"/>
</dbReference>
<keyword evidence="10" id="KW-1185">Reference proteome</keyword>
<dbReference type="RefSeq" id="WP_186865190.1">
    <property type="nucleotide sequence ID" value="NZ_JACOPE010000001.1"/>
</dbReference>
<dbReference type="InterPro" id="IPR045863">
    <property type="entry name" value="CorA_TM1_TM2"/>
</dbReference>
<accession>A0ABR7G8Z3</accession>
<evidence type="ECO:0000313" key="10">
    <source>
        <dbReference type="Proteomes" id="UP000631576"/>
    </source>
</evidence>
<keyword evidence="3" id="KW-0813">Transport</keyword>
<sequence>MIYKIGERLVPIENETWEKERPAAVFLTDSAHAEETLKKAGIVYDNEIKLAKIGFCKVENQHECMVGTLCIPKLLDVLGNKYRMYFFVNQLNVVIVDDDAFAYKLIQRIQKKKARQADTKERFIYNFFAEFMSRDLEILIAYERRLLQMEEEVTRDEVESFENEMMPIRRELLNLRSYYDEIMDLGKELEENENGIFLERHLKYFGTLTDRADRLMSKTQHLLEYAQQVKEAYQSQIAARQNNNMQFLTVISTIFFPLTLITGWFGMNFYDMPGLKSGYYSVCVLSVVVVVVSLHFFKKKKII</sequence>
<evidence type="ECO:0000256" key="7">
    <source>
        <dbReference type="ARBA" id="ARBA00023136"/>
    </source>
</evidence>
<keyword evidence="6 8" id="KW-1133">Transmembrane helix</keyword>
<dbReference type="PANTHER" id="PTHR46494">
    <property type="entry name" value="CORA FAMILY METAL ION TRANSPORTER (EUROFUNG)"/>
    <property type="match status" value="1"/>
</dbReference>
<dbReference type="InterPro" id="IPR045861">
    <property type="entry name" value="CorA_cytoplasmic_dom"/>
</dbReference>
<feature type="transmembrane region" description="Helical" evidence="8">
    <location>
        <begin position="247"/>
        <end position="267"/>
    </location>
</feature>
<reference evidence="9 10" key="1">
    <citation type="submission" date="2020-08" db="EMBL/GenBank/DDBJ databases">
        <title>Genome public.</title>
        <authorList>
            <person name="Liu C."/>
            <person name="Sun Q."/>
        </authorList>
    </citation>
    <scope>NUCLEOTIDE SEQUENCE [LARGE SCALE GENOMIC DNA]</scope>
    <source>
        <strain evidence="9 10">NSJ-13</strain>
    </source>
</reference>
<comment type="caution">
    <text evidence="9">The sequence shown here is derived from an EMBL/GenBank/DDBJ whole genome shotgun (WGS) entry which is preliminary data.</text>
</comment>
<dbReference type="SUPFAM" id="SSF143865">
    <property type="entry name" value="CorA soluble domain-like"/>
    <property type="match status" value="1"/>
</dbReference>
<comment type="similarity">
    <text evidence="2">Belongs to the CorA metal ion transporter (MIT) (TC 1.A.35) family.</text>
</comment>
<feature type="transmembrane region" description="Helical" evidence="8">
    <location>
        <begin position="279"/>
        <end position="297"/>
    </location>
</feature>
<evidence type="ECO:0000256" key="1">
    <source>
        <dbReference type="ARBA" id="ARBA00004651"/>
    </source>
</evidence>
<dbReference type="CDD" id="cd12826">
    <property type="entry name" value="EcCorA_ZntB-like_u1"/>
    <property type="match status" value="1"/>
</dbReference>
<evidence type="ECO:0000256" key="4">
    <source>
        <dbReference type="ARBA" id="ARBA00022475"/>
    </source>
</evidence>
<dbReference type="Gene3D" id="1.20.58.340">
    <property type="entry name" value="Magnesium transport protein CorA, transmembrane region"/>
    <property type="match status" value="2"/>
</dbReference>
<keyword evidence="4" id="KW-1003">Cell membrane</keyword>
<dbReference type="PANTHER" id="PTHR46494:SF1">
    <property type="entry name" value="CORA FAMILY METAL ION TRANSPORTER (EUROFUNG)"/>
    <property type="match status" value="1"/>
</dbReference>
<evidence type="ECO:0000256" key="5">
    <source>
        <dbReference type="ARBA" id="ARBA00022692"/>
    </source>
</evidence>
<keyword evidence="7 8" id="KW-0472">Membrane</keyword>
<protein>
    <submittedName>
        <fullName evidence="9">Cobalt transporter</fullName>
    </submittedName>
</protein>
<name>A0ABR7G8Z3_9FIRM</name>
<dbReference type="Pfam" id="PF01544">
    <property type="entry name" value="CorA"/>
    <property type="match status" value="1"/>
</dbReference>
<organism evidence="9 10">
    <name type="scientific">Ruminococcus hominis</name>
    <dbReference type="NCBI Taxonomy" id="2763065"/>
    <lineage>
        <taxon>Bacteria</taxon>
        <taxon>Bacillati</taxon>
        <taxon>Bacillota</taxon>
        <taxon>Clostridia</taxon>
        <taxon>Eubacteriales</taxon>
        <taxon>Oscillospiraceae</taxon>
        <taxon>Ruminococcus</taxon>
    </lineage>
</organism>
<evidence type="ECO:0000256" key="2">
    <source>
        <dbReference type="ARBA" id="ARBA00009765"/>
    </source>
</evidence>
<keyword evidence="5 8" id="KW-0812">Transmembrane</keyword>